<dbReference type="InterPro" id="IPR011009">
    <property type="entry name" value="Kinase-like_dom_sf"/>
</dbReference>
<dbReference type="InterPro" id="IPR008271">
    <property type="entry name" value="Ser/Thr_kinase_AS"/>
</dbReference>
<evidence type="ECO:0000256" key="2">
    <source>
        <dbReference type="ARBA" id="ARBA00022614"/>
    </source>
</evidence>
<dbReference type="Proteomes" id="UP000036987">
    <property type="component" value="Unassembled WGS sequence"/>
</dbReference>
<dbReference type="Pfam" id="PF00069">
    <property type="entry name" value="Pkinase"/>
    <property type="match status" value="1"/>
</dbReference>
<keyword evidence="2" id="KW-0433">Leucine-rich repeat</keyword>
<organism evidence="16 17">
    <name type="scientific">Zostera marina</name>
    <name type="common">Eelgrass</name>
    <dbReference type="NCBI Taxonomy" id="29655"/>
    <lineage>
        <taxon>Eukaryota</taxon>
        <taxon>Viridiplantae</taxon>
        <taxon>Streptophyta</taxon>
        <taxon>Embryophyta</taxon>
        <taxon>Tracheophyta</taxon>
        <taxon>Spermatophyta</taxon>
        <taxon>Magnoliopsida</taxon>
        <taxon>Liliopsida</taxon>
        <taxon>Zosteraceae</taxon>
        <taxon>Zostera</taxon>
    </lineage>
</organism>
<dbReference type="STRING" id="29655.A0A0K9PG16"/>
<dbReference type="AlphaFoldDB" id="A0A0K9PG16"/>
<keyword evidence="6" id="KW-0677">Repeat</keyword>
<evidence type="ECO:0000256" key="5">
    <source>
        <dbReference type="ARBA" id="ARBA00022729"/>
    </source>
</evidence>
<evidence type="ECO:0000256" key="13">
    <source>
        <dbReference type="SAM" id="Phobius"/>
    </source>
</evidence>
<dbReference type="InterPro" id="IPR001611">
    <property type="entry name" value="Leu-rich_rpt"/>
</dbReference>
<dbReference type="InterPro" id="IPR032675">
    <property type="entry name" value="LRR_dom_sf"/>
</dbReference>
<dbReference type="InterPro" id="IPR024788">
    <property type="entry name" value="Malectin-like_Carb-bd_dom"/>
</dbReference>
<comment type="subcellular location">
    <subcellularLocation>
        <location evidence="1">Cell membrane</location>
        <topology evidence="1">Single-pass membrane protein</topology>
    </subcellularLocation>
</comment>
<comment type="caution">
    <text evidence="16">The sequence shown here is derived from an EMBL/GenBank/DDBJ whole genome shotgun (WGS) entry which is preliminary data.</text>
</comment>
<dbReference type="Pfam" id="PF13855">
    <property type="entry name" value="LRR_8"/>
    <property type="match status" value="1"/>
</dbReference>
<dbReference type="PROSITE" id="PS00107">
    <property type="entry name" value="PROTEIN_KINASE_ATP"/>
    <property type="match status" value="1"/>
</dbReference>
<evidence type="ECO:0000256" key="12">
    <source>
        <dbReference type="PROSITE-ProRule" id="PRU10141"/>
    </source>
</evidence>
<dbReference type="Gene3D" id="3.80.10.10">
    <property type="entry name" value="Ribonuclease Inhibitor"/>
    <property type="match status" value="1"/>
</dbReference>
<evidence type="ECO:0000313" key="16">
    <source>
        <dbReference type="EMBL" id="KMZ67172.1"/>
    </source>
</evidence>
<dbReference type="PANTHER" id="PTHR45631:SF202">
    <property type="entry name" value="SENESCENCE-INDUCED RECEPTOR-LIKE SERINE_THREONINE-PROTEIN KINASE"/>
    <property type="match status" value="1"/>
</dbReference>
<evidence type="ECO:0000256" key="9">
    <source>
        <dbReference type="ARBA" id="ARBA00022840"/>
    </source>
</evidence>
<dbReference type="PROSITE" id="PS50011">
    <property type="entry name" value="PROTEIN_KINASE_DOM"/>
    <property type="match status" value="1"/>
</dbReference>
<dbReference type="Gene3D" id="1.10.510.10">
    <property type="entry name" value="Transferase(Phosphotransferase) domain 1"/>
    <property type="match status" value="1"/>
</dbReference>
<dbReference type="GO" id="GO:0005886">
    <property type="term" value="C:plasma membrane"/>
    <property type="evidence" value="ECO:0007669"/>
    <property type="project" value="UniProtKB-SubCell"/>
</dbReference>
<feature type="binding site" evidence="12">
    <location>
        <position position="608"/>
    </location>
    <ligand>
        <name>ATP</name>
        <dbReference type="ChEBI" id="CHEBI:30616"/>
    </ligand>
</feature>
<keyword evidence="3" id="KW-0808">Transferase</keyword>
<dbReference type="InterPro" id="IPR017441">
    <property type="entry name" value="Protein_kinase_ATP_BS"/>
</dbReference>
<evidence type="ECO:0000256" key="4">
    <source>
        <dbReference type="ARBA" id="ARBA00022692"/>
    </source>
</evidence>
<dbReference type="Gene3D" id="3.30.200.20">
    <property type="entry name" value="Phosphorylase Kinase, domain 1"/>
    <property type="match status" value="1"/>
</dbReference>
<dbReference type="FunFam" id="1.10.510.10:FF:000095">
    <property type="entry name" value="protein STRUBBELIG-RECEPTOR FAMILY 8"/>
    <property type="match status" value="1"/>
</dbReference>
<dbReference type="FunFam" id="3.80.10.10:FF:000129">
    <property type="entry name" value="Leucine-rich repeat receptor-like kinase"/>
    <property type="match status" value="1"/>
</dbReference>
<dbReference type="PROSITE" id="PS51450">
    <property type="entry name" value="LRR"/>
    <property type="match status" value="1"/>
</dbReference>
<feature type="domain" description="Protein kinase" evidence="15">
    <location>
        <begin position="579"/>
        <end position="869"/>
    </location>
</feature>
<evidence type="ECO:0000256" key="6">
    <source>
        <dbReference type="ARBA" id="ARBA00022737"/>
    </source>
</evidence>
<gene>
    <name evidence="16" type="ORF">ZOSMA_275G00040</name>
</gene>
<keyword evidence="8" id="KW-0418">Kinase</keyword>
<feature type="chain" id="PRO_5005527951" description="Protein kinase domain-containing protein" evidence="14">
    <location>
        <begin position="25"/>
        <end position="892"/>
    </location>
</feature>
<evidence type="ECO:0000256" key="3">
    <source>
        <dbReference type="ARBA" id="ARBA00022679"/>
    </source>
</evidence>
<protein>
    <recommendedName>
        <fullName evidence="15">Protein kinase domain-containing protein</fullName>
    </recommendedName>
</protein>
<feature type="transmembrane region" description="Helical" evidence="13">
    <location>
        <begin position="520"/>
        <end position="543"/>
    </location>
</feature>
<evidence type="ECO:0000256" key="11">
    <source>
        <dbReference type="ARBA" id="ARBA00023136"/>
    </source>
</evidence>
<dbReference type="SUPFAM" id="SSF56112">
    <property type="entry name" value="Protein kinase-like (PK-like)"/>
    <property type="match status" value="1"/>
</dbReference>
<dbReference type="PROSITE" id="PS00108">
    <property type="entry name" value="PROTEIN_KINASE_ST"/>
    <property type="match status" value="1"/>
</dbReference>
<evidence type="ECO:0000259" key="15">
    <source>
        <dbReference type="PROSITE" id="PS50011"/>
    </source>
</evidence>
<keyword evidence="10 13" id="KW-1133">Transmembrane helix</keyword>
<dbReference type="PANTHER" id="PTHR45631">
    <property type="entry name" value="OS07G0107800 PROTEIN-RELATED"/>
    <property type="match status" value="1"/>
</dbReference>
<evidence type="ECO:0000256" key="1">
    <source>
        <dbReference type="ARBA" id="ARBA00004162"/>
    </source>
</evidence>
<dbReference type="GO" id="GO:0005524">
    <property type="term" value="F:ATP binding"/>
    <property type="evidence" value="ECO:0007669"/>
    <property type="project" value="UniProtKB-UniRule"/>
</dbReference>
<dbReference type="GO" id="GO:0004672">
    <property type="term" value="F:protein kinase activity"/>
    <property type="evidence" value="ECO:0007669"/>
    <property type="project" value="InterPro"/>
</dbReference>
<dbReference type="SUPFAM" id="SSF52058">
    <property type="entry name" value="L domain-like"/>
    <property type="match status" value="1"/>
</dbReference>
<dbReference type="OrthoDB" id="2017114at2759"/>
<evidence type="ECO:0000313" key="17">
    <source>
        <dbReference type="Proteomes" id="UP000036987"/>
    </source>
</evidence>
<dbReference type="PRINTS" id="PR00019">
    <property type="entry name" value="LEURICHRPT"/>
</dbReference>
<dbReference type="Pfam" id="PF12819">
    <property type="entry name" value="Malectin_like"/>
    <property type="match status" value="1"/>
</dbReference>
<evidence type="ECO:0000256" key="14">
    <source>
        <dbReference type="SAM" id="SignalP"/>
    </source>
</evidence>
<keyword evidence="4 13" id="KW-0812">Transmembrane</keyword>
<keyword evidence="5 14" id="KW-0732">Signal</keyword>
<evidence type="ECO:0000256" key="8">
    <source>
        <dbReference type="ARBA" id="ARBA00022777"/>
    </source>
</evidence>
<proteinExistence type="predicted"/>
<feature type="signal peptide" evidence="14">
    <location>
        <begin position="1"/>
        <end position="24"/>
    </location>
</feature>
<dbReference type="EMBL" id="LFYR01000926">
    <property type="protein sequence ID" value="KMZ67172.1"/>
    <property type="molecule type" value="Genomic_DNA"/>
</dbReference>
<dbReference type="InterPro" id="IPR000719">
    <property type="entry name" value="Prot_kinase_dom"/>
</dbReference>
<keyword evidence="9 12" id="KW-0067">ATP-binding</keyword>
<keyword evidence="17" id="KW-1185">Reference proteome</keyword>
<sequence length="892" mass="101021">MGGFGCNLLFILFLESMFIIAVNSKDGFISIDCGQEKSYTDTQTGLFYVSDSKFVDTGETHKIPHGMVKSALNEQAYHLRSFPNGTRNCYTLDVVRDVKYLVRASFMYANYDLFDKMPEFDIYLDSNLWSNVKLIESTTQYMKENLVVSTRNQMLVCLVNTGFGTPFISSLELRPLEKEHMYSLVLPNQSFVLFQRLNVQPIVDKILRYPKDRYDRIWAPYLLKSLETLSTESEVRECKKCNYPVPSDVMKTSGIPIANGSELNIKFDWPLVDGEEPRQIIFVLHDAEVDESMAAIQSRNYTVSSNLFSSLRGPFEYGRYLDWGYYYSTSPWSLYEESLTFAIRPANGSTHPPFLNAIEIYQVNQLTEPSTIEEEVEAMMEIKRFYKVKKNWQGDPCTPNEHIWEGITCGNNIHFPSILSVNLTSNELNGEISIGFRKLKKLRSLDLSNNNLVGTIPNFLEDLSKLRVLNLSYNNLKGNIPKQLQDKSDDGILNMSLEGNPGLCLDPNQCEDKPDRSKKLMIIISAVACVILVVSALIVLYAIRKYDNFPYCCCKREPPSPLPIKSRRFTYGELITMTDKFSTIIGKGGSGIVYLGVNQRNGSQVAVKLLSLSSSQDQKEFEMEAKLLMDISHKNLVTLVGYCNEKNHLGLVYKYMEKGSLKQYISGKDKSSIHKIGWPCRLKIAAEVAEGLDYLHRGCRPAIVHRDIKPHNILLSEDWEVKIADFGLSKVFEKDASLCNMTVAKGTPGYIAPECLSNLSFNEKSDVYSFGIVLLELITGQPSLIEKYGYVPPCYVSIVDWVEPLFRSEGITKIVDSEFNSKYDIDSVDKAYNIAMACVTKSASSRPIMYNVFSQLNECLELENPHEKIFDSKSSFPSGFEIEMASASTVLR</sequence>
<name>A0A0K9PG16_ZOSMR</name>
<evidence type="ECO:0000256" key="7">
    <source>
        <dbReference type="ARBA" id="ARBA00022741"/>
    </source>
</evidence>
<evidence type="ECO:0000256" key="10">
    <source>
        <dbReference type="ARBA" id="ARBA00022989"/>
    </source>
</evidence>
<reference evidence="17" key="1">
    <citation type="journal article" date="2016" name="Nature">
        <title>The genome of the seagrass Zostera marina reveals angiosperm adaptation to the sea.</title>
        <authorList>
            <person name="Olsen J.L."/>
            <person name="Rouze P."/>
            <person name="Verhelst B."/>
            <person name="Lin Y.-C."/>
            <person name="Bayer T."/>
            <person name="Collen J."/>
            <person name="Dattolo E."/>
            <person name="De Paoli E."/>
            <person name="Dittami S."/>
            <person name="Maumus F."/>
            <person name="Michel G."/>
            <person name="Kersting A."/>
            <person name="Lauritano C."/>
            <person name="Lohaus R."/>
            <person name="Toepel M."/>
            <person name="Tonon T."/>
            <person name="Vanneste K."/>
            <person name="Amirebrahimi M."/>
            <person name="Brakel J."/>
            <person name="Bostroem C."/>
            <person name="Chovatia M."/>
            <person name="Grimwood J."/>
            <person name="Jenkins J.W."/>
            <person name="Jueterbock A."/>
            <person name="Mraz A."/>
            <person name="Stam W.T."/>
            <person name="Tice H."/>
            <person name="Bornberg-Bauer E."/>
            <person name="Green P.J."/>
            <person name="Pearson G.A."/>
            <person name="Procaccini G."/>
            <person name="Duarte C.M."/>
            <person name="Schmutz J."/>
            <person name="Reusch T.B.H."/>
            <person name="Van de Peer Y."/>
        </authorList>
    </citation>
    <scope>NUCLEOTIDE SEQUENCE [LARGE SCALE GENOMIC DNA]</scope>
    <source>
        <strain evidence="17">cv. Finnish</strain>
    </source>
</reference>
<accession>A0A0K9PG16</accession>
<dbReference type="SMART" id="SM00220">
    <property type="entry name" value="S_TKc"/>
    <property type="match status" value="1"/>
</dbReference>
<dbReference type="OMA" id="WTSRREC"/>
<keyword evidence="7 12" id="KW-0547">Nucleotide-binding</keyword>
<keyword evidence="11 13" id="KW-0472">Membrane</keyword>